<keyword evidence="1 2" id="KW-0728">SH3 domain</keyword>
<feature type="region of interest" description="Disordered" evidence="3">
    <location>
        <begin position="1"/>
        <end position="170"/>
    </location>
</feature>
<feature type="compositionally biased region" description="Polar residues" evidence="3">
    <location>
        <begin position="537"/>
        <end position="546"/>
    </location>
</feature>
<dbReference type="GO" id="GO:0032880">
    <property type="term" value="P:regulation of protein localization"/>
    <property type="evidence" value="ECO:0007669"/>
    <property type="project" value="EnsemblFungi"/>
</dbReference>
<dbReference type="GO" id="GO:0030837">
    <property type="term" value="P:negative regulation of actin filament polymerization"/>
    <property type="evidence" value="ECO:0007669"/>
    <property type="project" value="EnsemblFungi"/>
</dbReference>
<feature type="compositionally biased region" description="Acidic residues" evidence="3">
    <location>
        <begin position="376"/>
        <end position="394"/>
    </location>
</feature>
<feature type="region of interest" description="Disordered" evidence="3">
    <location>
        <begin position="374"/>
        <end position="636"/>
    </location>
</feature>
<feature type="compositionally biased region" description="Low complexity" evidence="3">
    <location>
        <begin position="95"/>
        <end position="119"/>
    </location>
</feature>
<dbReference type="SUPFAM" id="SSF50044">
    <property type="entry name" value="SH3-domain"/>
    <property type="match status" value="1"/>
</dbReference>
<feature type="compositionally biased region" description="Low complexity" evidence="3">
    <location>
        <begin position="595"/>
        <end position="606"/>
    </location>
</feature>
<dbReference type="GO" id="GO:1990615">
    <property type="term" value="C:Kelch-containing formin regulatory complex"/>
    <property type="evidence" value="ECO:0007669"/>
    <property type="project" value="EnsemblFungi"/>
</dbReference>
<dbReference type="PANTHER" id="PTHR47775:SF1">
    <property type="entry name" value="BUD SITE SELECTION PROTEIN 14"/>
    <property type="match status" value="1"/>
</dbReference>
<feature type="compositionally biased region" description="Basic and acidic residues" evidence="3">
    <location>
        <begin position="395"/>
        <end position="406"/>
    </location>
</feature>
<feature type="compositionally biased region" description="Acidic residues" evidence="3">
    <location>
        <begin position="407"/>
        <end position="419"/>
    </location>
</feature>
<dbReference type="GO" id="GO:0008104">
    <property type="term" value="P:intracellular protein localization"/>
    <property type="evidence" value="ECO:0007669"/>
    <property type="project" value="TreeGrafter"/>
</dbReference>
<dbReference type="GO" id="GO:0006355">
    <property type="term" value="P:regulation of DNA-templated transcription"/>
    <property type="evidence" value="ECO:0007669"/>
    <property type="project" value="EnsemblFungi"/>
</dbReference>
<feature type="domain" description="SH3" evidence="4">
    <location>
        <begin position="220"/>
        <end position="281"/>
    </location>
</feature>
<dbReference type="GO" id="GO:0032465">
    <property type="term" value="P:regulation of cytokinesis"/>
    <property type="evidence" value="ECO:0007669"/>
    <property type="project" value="EnsemblFungi"/>
</dbReference>
<reference evidence="5 6" key="1">
    <citation type="submission" date="2016-08" db="EMBL/GenBank/DDBJ databases">
        <title>Draft genome sequence of allopolyploid Zygosaccharomyces rouxii.</title>
        <authorList>
            <person name="Watanabe J."/>
            <person name="Uehara K."/>
            <person name="Mogi Y."/>
            <person name="Tsukioka Y."/>
        </authorList>
    </citation>
    <scope>NUCLEOTIDE SEQUENCE [LARGE SCALE GENOMIC DNA]</scope>
    <source>
        <strain evidence="5 6">NBRC 110957</strain>
    </source>
</reference>
<feature type="compositionally biased region" description="Basic and acidic residues" evidence="3">
    <location>
        <begin position="581"/>
        <end position="594"/>
    </location>
</feature>
<dbReference type="InterPro" id="IPR053039">
    <property type="entry name" value="Polarity_Bud-Selection_Reg"/>
</dbReference>
<dbReference type="GO" id="GO:0005934">
    <property type="term" value="C:cellular bud tip"/>
    <property type="evidence" value="ECO:0007669"/>
    <property type="project" value="EnsemblFungi"/>
</dbReference>
<dbReference type="OMA" id="NCWKNEN"/>
<dbReference type="eggNOG" id="ENOG502R17J">
    <property type="taxonomic scope" value="Eukaryota"/>
</dbReference>
<evidence type="ECO:0000256" key="2">
    <source>
        <dbReference type="PROSITE-ProRule" id="PRU00192"/>
    </source>
</evidence>
<evidence type="ECO:0000256" key="3">
    <source>
        <dbReference type="SAM" id="MobiDB-lite"/>
    </source>
</evidence>
<dbReference type="InterPro" id="IPR001452">
    <property type="entry name" value="SH3_domain"/>
</dbReference>
<accession>A0A1Q2ZTJ4</accession>
<sequence>MNQGPSVNAFQGSVSPSLLPAEFGGKLSLEEPDTDLLNDPNLTENYSDLLKVKPHRRMEPEDESNSGSVVVTGGSPAKKMNDSHRNNQYSHNTNDDNSNDNNSNSNSNSNSNNYDNNSNAGSEDPNNRDQEYDYSDSDFEENLEKRLQDMETEIPGERRATKNESSGGLGSMYDGLLMALSEDEDDLHLEDDEEDEENMELEDELFEEDELQPLPPPQELDPDKLYALYAFSGPDPSHCQLKQDEACTLLNDQDAYWWLVRRYTDSKIGFAPAEILETYPERLARLNCWKNENMSPRKNSDTEEQASQEQYTTTDEHSTDDDDDDDDTTAHENNKLSDDDNDGDSNPRLALKGYGKSNKSVSFNDVVSYADRYIQDSDDESDYENDEPTQYDEFSESKLRMGRIGEDNDGNVDLDDDMSEANSDASFNTASMVPLNIEKRRQPSPPQPALTPPPRHTEVQTGKTGSNEDIAKEINENRNSFIETQGTRDEPQEESQDGLHKIFEAPILPFGRKNSHLETSNSDSISIGEFSPSSSEWTNDSPQHQQLADHHSPRTLPPSRAIQDLTRIVDTEDDSSTTIHGDSDPKTKSIEENPRQQQQNRRQQQNRNKETPASSSSSSEEIFMEAERAGSSTSVNSASSVSRQLFHSSSVISTTTGKHHPIIDQLYDPIFHRMDDLLKQIDDASK</sequence>
<dbReference type="Gene3D" id="2.30.30.40">
    <property type="entry name" value="SH3 Domains"/>
    <property type="match status" value="1"/>
</dbReference>
<dbReference type="GO" id="GO:0000131">
    <property type="term" value="C:incipient cellular bud site"/>
    <property type="evidence" value="ECO:0007669"/>
    <property type="project" value="EnsemblFungi"/>
</dbReference>
<dbReference type="PANTHER" id="PTHR47775">
    <property type="entry name" value="BUD SITE SELECTION PROTEIN 14"/>
    <property type="match status" value="1"/>
</dbReference>
<protein>
    <recommendedName>
        <fullName evidence="4">SH3 domain-containing protein</fullName>
    </recommendedName>
</protein>
<dbReference type="Proteomes" id="UP000187013">
    <property type="component" value="Unassembled WGS sequence"/>
</dbReference>
<dbReference type="GO" id="GO:0015630">
    <property type="term" value="C:microtubule cytoskeleton"/>
    <property type="evidence" value="ECO:0007669"/>
    <property type="project" value="TreeGrafter"/>
</dbReference>
<feature type="region of interest" description="Disordered" evidence="3">
    <location>
        <begin position="294"/>
        <end position="356"/>
    </location>
</feature>
<evidence type="ECO:0000256" key="1">
    <source>
        <dbReference type="ARBA" id="ARBA00022443"/>
    </source>
</evidence>
<dbReference type="AlphaFoldDB" id="A0A1Q2ZTJ4"/>
<feature type="compositionally biased region" description="Basic and acidic residues" evidence="3">
    <location>
        <begin position="328"/>
        <end position="338"/>
    </location>
</feature>
<feature type="compositionally biased region" description="Acidic residues" evidence="3">
    <location>
        <begin position="318"/>
        <end position="327"/>
    </location>
</feature>
<feature type="compositionally biased region" description="Polar residues" evidence="3">
    <location>
        <begin position="1"/>
        <end position="16"/>
    </location>
</feature>
<gene>
    <name evidence="5" type="ORF">ZYGR_0A02260</name>
</gene>
<feature type="compositionally biased region" description="Low complexity" evidence="3">
    <location>
        <begin position="522"/>
        <end position="536"/>
    </location>
</feature>
<dbReference type="EMBL" id="BDGX01000001">
    <property type="protein sequence ID" value="GAV46633.1"/>
    <property type="molecule type" value="Genomic_DNA"/>
</dbReference>
<evidence type="ECO:0000313" key="5">
    <source>
        <dbReference type="EMBL" id="GAV46633.1"/>
    </source>
</evidence>
<dbReference type="GO" id="GO:0000164">
    <property type="term" value="C:protein phosphatase type 1 complex"/>
    <property type="evidence" value="ECO:0007669"/>
    <property type="project" value="EnsemblFungi"/>
</dbReference>
<feature type="compositionally biased region" description="Basic and acidic residues" evidence="3">
    <location>
        <begin position="142"/>
        <end position="162"/>
    </location>
</feature>
<comment type="caution">
    <text evidence="5">The sequence shown here is derived from an EMBL/GenBank/DDBJ whole genome shotgun (WGS) entry which is preliminary data.</text>
</comment>
<dbReference type="SMART" id="SM00326">
    <property type="entry name" value="SH3"/>
    <property type="match status" value="1"/>
</dbReference>
<feature type="compositionally biased region" description="Pro residues" evidence="3">
    <location>
        <begin position="443"/>
        <end position="454"/>
    </location>
</feature>
<name>A0A1Q2ZTJ4_ZYGRO</name>
<evidence type="ECO:0000313" key="6">
    <source>
        <dbReference type="Proteomes" id="UP000187013"/>
    </source>
</evidence>
<organism evidence="5 6">
    <name type="scientific">Zygosaccharomyces rouxii</name>
    <dbReference type="NCBI Taxonomy" id="4956"/>
    <lineage>
        <taxon>Eukaryota</taxon>
        <taxon>Fungi</taxon>
        <taxon>Dikarya</taxon>
        <taxon>Ascomycota</taxon>
        <taxon>Saccharomycotina</taxon>
        <taxon>Saccharomycetes</taxon>
        <taxon>Saccharomycetales</taxon>
        <taxon>Saccharomycetaceae</taxon>
        <taxon>Zygosaccharomyces</taxon>
    </lineage>
</organism>
<dbReference type="PROSITE" id="PS50002">
    <property type="entry name" value="SH3"/>
    <property type="match status" value="1"/>
</dbReference>
<dbReference type="GO" id="GO:0030950">
    <property type="term" value="P:establishment or maintenance of actin cytoskeleton polarity"/>
    <property type="evidence" value="ECO:0007669"/>
    <property type="project" value="TreeGrafter"/>
</dbReference>
<dbReference type="GO" id="GO:0005935">
    <property type="term" value="C:cellular bud neck"/>
    <property type="evidence" value="ECO:0007669"/>
    <property type="project" value="EnsemblFungi"/>
</dbReference>
<dbReference type="GO" id="GO:0001100">
    <property type="term" value="P:negative regulation of exit from mitosis"/>
    <property type="evidence" value="ECO:0007669"/>
    <property type="project" value="EnsemblFungi"/>
</dbReference>
<dbReference type="InterPro" id="IPR036028">
    <property type="entry name" value="SH3-like_dom_sf"/>
</dbReference>
<proteinExistence type="predicted"/>
<dbReference type="GO" id="GO:0060627">
    <property type="term" value="P:regulation of vesicle-mediated transport"/>
    <property type="evidence" value="ECO:0007669"/>
    <property type="project" value="EnsemblFungi"/>
</dbReference>
<dbReference type="GO" id="GO:1905047">
    <property type="term" value="P:mitotic spindle pole body organization"/>
    <property type="evidence" value="ECO:0007669"/>
    <property type="project" value="EnsemblFungi"/>
</dbReference>
<dbReference type="GO" id="GO:0090337">
    <property type="term" value="P:regulation of formin-nucleated actin cable assembly"/>
    <property type="evidence" value="ECO:0007669"/>
    <property type="project" value="EnsemblFungi"/>
</dbReference>
<dbReference type="OrthoDB" id="196165at2759"/>
<dbReference type="Pfam" id="PF00018">
    <property type="entry name" value="SH3_1"/>
    <property type="match status" value="1"/>
</dbReference>
<feature type="compositionally biased region" description="Acidic residues" evidence="3">
    <location>
        <begin position="132"/>
        <end position="141"/>
    </location>
</feature>
<feature type="compositionally biased region" description="Low complexity" evidence="3">
    <location>
        <begin position="66"/>
        <end position="75"/>
    </location>
</feature>
<dbReference type="GO" id="GO:0019888">
    <property type="term" value="F:protein phosphatase regulator activity"/>
    <property type="evidence" value="ECO:0007669"/>
    <property type="project" value="EnsemblFungi"/>
</dbReference>
<feature type="compositionally biased region" description="Polar residues" evidence="3">
    <location>
        <begin position="420"/>
        <end position="431"/>
    </location>
</feature>
<evidence type="ECO:0000259" key="4">
    <source>
        <dbReference type="PROSITE" id="PS50002"/>
    </source>
</evidence>
<dbReference type="GO" id="GO:0008360">
    <property type="term" value="P:regulation of cell shape"/>
    <property type="evidence" value="ECO:0007669"/>
    <property type="project" value="EnsemblFungi"/>
</dbReference>
<dbReference type="GO" id="GO:0051286">
    <property type="term" value="C:cell tip"/>
    <property type="evidence" value="ECO:0007669"/>
    <property type="project" value="TreeGrafter"/>
</dbReference>